<evidence type="ECO:0000313" key="2">
    <source>
        <dbReference type="Proteomes" id="UP000019141"/>
    </source>
</evidence>
<name>W4LI01_ENTF1</name>
<dbReference type="AlphaFoldDB" id="W4LI01"/>
<keyword evidence="2" id="KW-1185">Reference proteome</keyword>
<evidence type="ECO:0000313" key="1">
    <source>
        <dbReference type="EMBL" id="ETW97320.1"/>
    </source>
</evidence>
<comment type="caution">
    <text evidence="1">The sequence shown here is derived from an EMBL/GenBank/DDBJ whole genome shotgun (WGS) entry which is preliminary data.</text>
</comment>
<protein>
    <submittedName>
        <fullName evidence="1">Uncharacterized protein</fullName>
    </submittedName>
</protein>
<sequence>MNDNWQYEDETALDALRWRDEILQIMFWLIGEGMVDEPSADDVQRFLGLDDIDTIQFYLDALAEEGFLVQCSDAADGLRGHRYSLSDMGRREGGRRFADEFANMTKPAHGECSADCDCHQTGHYGSCSDHL</sequence>
<gene>
    <name evidence="1" type="ORF">ETSY1_23115</name>
</gene>
<dbReference type="HOGENOM" id="CLU_2033816_0_0_7"/>
<dbReference type="Proteomes" id="UP000019141">
    <property type="component" value="Unassembled WGS sequence"/>
</dbReference>
<accession>W4LI01</accession>
<reference evidence="1 2" key="1">
    <citation type="journal article" date="2014" name="Nature">
        <title>An environmental bacterial taxon with a large and distinct metabolic repertoire.</title>
        <authorList>
            <person name="Wilson M.C."/>
            <person name="Mori T."/>
            <person name="Ruckert C."/>
            <person name="Uria A.R."/>
            <person name="Helf M.J."/>
            <person name="Takada K."/>
            <person name="Gernert C."/>
            <person name="Steffens U.A."/>
            <person name="Heycke N."/>
            <person name="Schmitt S."/>
            <person name="Rinke C."/>
            <person name="Helfrich E.J."/>
            <person name="Brachmann A.O."/>
            <person name="Gurgui C."/>
            <person name="Wakimoto T."/>
            <person name="Kracht M."/>
            <person name="Crusemann M."/>
            <person name="Hentschel U."/>
            <person name="Abe I."/>
            <person name="Matsunaga S."/>
            <person name="Kalinowski J."/>
            <person name="Takeyama H."/>
            <person name="Piel J."/>
        </authorList>
    </citation>
    <scope>NUCLEOTIDE SEQUENCE [LARGE SCALE GENOMIC DNA]</scope>
    <source>
        <strain evidence="2">TSY1</strain>
    </source>
</reference>
<proteinExistence type="predicted"/>
<dbReference type="EMBL" id="AZHW01000679">
    <property type="protein sequence ID" value="ETW97320.1"/>
    <property type="molecule type" value="Genomic_DNA"/>
</dbReference>
<organism evidence="1 2">
    <name type="scientific">Entotheonella factor</name>
    <dbReference type="NCBI Taxonomy" id="1429438"/>
    <lineage>
        <taxon>Bacteria</taxon>
        <taxon>Pseudomonadati</taxon>
        <taxon>Nitrospinota/Tectimicrobiota group</taxon>
        <taxon>Candidatus Tectimicrobiota</taxon>
        <taxon>Candidatus Entotheonellia</taxon>
        <taxon>Candidatus Entotheonellales</taxon>
        <taxon>Candidatus Entotheonellaceae</taxon>
        <taxon>Candidatus Entotheonella</taxon>
    </lineage>
</organism>